<evidence type="ECO:0000256" key="4">
    <source>
        <dbReference type="ARBA" id="ARBA00023141"/>
    </source>
</evidence>
<gene>
    <name evidence="8" type="primary">aroB</name>
    <name evidence="8" type="ORF">NNJEOMEG_01109</name>
</gene>
<dbReference type="AlphaFoldDB" id="A0A6V8LSI9"/>
<comment type="caution">
    <text evidence="8">The sequence shown here is derived from an EMBL/GenBank/DDBJ whole genome shotgun (WGS) entry which is preliminary data.</text>
</comment>
<dbReference type="GO" id="GO:0008652">
    <property type="term" value="P:amino acid biosynthetic process"/>
    <property type="evidence" value="ECO:0007669"/>
    <property type="project" value="UniProtKB-KW"/>
</dbReference>
<dbReference type="Pfam" id="PF24621">
    <property type="entry name" value="DHQS_C"/>
    <property type="match status" value="1"/>
</dbReference>
<sequence length="379" mass="40823">MSKTIRQALAVPYEFPVVFTRDAFDPENPALADILALAPGGPHRLAAVFDQGLLRAFPDLPERLEAYLRARPGALNVAPPLALPGGEAAKNDLSVFHATLEHIFAARLCRQSFLLVAGGGALLDAAGFAAATAHRGVRLIRMPSTALAQNDAGVGVKNAVNFFGRKNFLGTFAPPFAVLSDFAFLDGLPARERRAGLAEAVKIALIKDRAFFDRLHVQRDALGRFEPDPYEHSIERCAELHLEHIATSGDPFEFGSSRPLDFGHWSAHALEEASGGSLGHGEAVAVGVALDSVYSRLAGLLPEADLERILEVLPALGFTPWHAGLDSLDMEAALEAFREHLGGRLFLSLLTGIGSRVEVNAVDFALMRRASDQLRERFA</sequence>
<protein>
    <submittedName>
        <fullName evidence="8">3-dehydroquinate synthase</fullName>
        <ecNumber evidence="8">4.2.3.4</ecNumber>
    </submittedName>
</protein>
<dbReference type="InterPro" id="IPR030960">
    <property type="entry name" value="DHQS/DOIS_N"/>
</dbReference>
<evidence type="ECO:0000259" key="6">
    <source>
        <dbReference type="Pfam" id="PF01761"/>
    </source>
</evidence>
<keyword evidence="2" id="KW-0028">Amino-acid biosynthesis</keyword>
<dbReference type="NCBIfam" id="NF004852">
    <property type="entry name" value="PRK06203.1"/>
    <property type="match status" value="1"/>
</dbReference>
<name>A0A6V8LSI9_9BACT</name>
<reference evidence="8 9" key="1">
    <citation type="submission" date="2020-04" db="EMBL/GenBank/DDBJ databases">
        <authorList>
            <consortium name="Desulfovibrio sp. FSS-1 genome sequencing consortium"/>
            <person name="Shimoshige H."/>
            <person name="Kobayashi H."/>
            <person name="Maekawa T."/>
        </authorList>
    </citation>
    <scope>NUCLEOTIDE SEQUENCE [LARGE SCALE GENOMIC DNA]</scope>
    <source>
        <strain evidence="8 9">SIID29052-01</strain>
    </source>
</reference>
<dbReference type="PANTHER" id="PTHR43622:SF7">
    <property type="entry name" value="3-DEHYDROQUINATE SYNTHASE, CHLOROPLASTIC"/>
    <property type="match status" value="1"/>
</dbReference>
<evidence type="ECO:0000256" key="3">
    <source>
        <dbReference type="ARBA" id="ARBA00023027"/>
    </source>
</evidence>
<keyword evidence="9" id="KW-1185">Reference proteome</keyword>
<dbReference type="GO" id="GO:0003856">
    <property type="term" value="F:3-dehydroquinate synthase activity"/>
    <property type="evidence" value="ECO:0007669"/>
    <property type="project" value="UniProtKB-EC"/>
</dbReference>
<evidence type="ECO:0000259" key="7">
    <source>
        <dbReference type="Pfam" id="PF24621"/>
    </source>
</evidence>
<dbReference type="PANTHER" id="PTHR43622">
    <property type="entry name" value="3-DEHYDROQUINATE SYNTHASE"/>
    <property type="match status" value="1"/>
</dbReference>
<dbReference type="InterPro" id="IPR050071">
    <property type="entry name" value="Dehydroquinate_synthase"/>
</dbReference>
<dbReference type="Pfam" id="PF01761">
    <property type="entry name" value="DHQ_synthase"/>
    <property type="match status" value="1"/>
</dbReference>
<organism evidence="8 9">
    <name type="scientific">Fundidesulfovibrio magnetotacticus</name>
    <dbReference type="NCBI Taxonomy" id="2730080"/>
    <lineage>
        <taxon>Bacteria</taxon>
        <taxon>Pseudomonadati</taxon>
        <taxon>Thermodesulfobacteriota</taxon>
        <taxon>Desulfovibrionia</taxon>
        <taxon>Desulfovibrionales</taxon>
        <taxon>Desulfovibrionaceae</taxon>
        <taxon>Fundidesulfovibrio</taxon>
    </lineage>
</organism>
<keyword evidence="4" id="KW-0057">Aromatic amino acid biosynthesis</keyword>
<dbReference type="Gene3D" id="1.20.1090.10">
    <property type="entry name" value="Dehydroquinate synthase-like - alpha domain"/>
    <property type="match status" value="1"/>
</dbReference>
<evidence type="ECO:0000313" key="9">
    <source>
        <dbReference type="Proteomes" id="UP000494245"/>
    </source>
</evidence>
<reference evidence="8 9" key="2">
    <citation type="submission" date="2020-05" db="EMBL/GenBank/DDBJ databases">
        <title>Draft genome sequence of Desulfovibrio sp. strainFSS-1.</title>
        <authorList>
            <person name="Shimoshige H."/>
            <person name="Kobayashi H."/>
            <person name="Maekawa T."/>
        </authorList>
    </citation>
    <scope>NUCLEOTIDE SEQUENCE [LARGE SCALE GENOMIC DNA]</scope>
    <source>
        <strain evidence="8 9">SIID29052-01</strain>
    </source>
</reference>
<dbReference type="EC" id="4.2.3.4" evidence="8"/>
<dbReference type="Proteomes" id="UP000494245">
    <property type="component" value="Unassembled WGS sequence"/>
</dbReference>
<feature type="domain" description="3-dehydroquinate synthase C-terminal" evidence="7">
    <location>
        <begin position="196"/>
        <end position="337"/>
    </location>
</feature>
<evidence type="ECO:0000256" key="5">
    <source>
        <dbReference type="ARBA" id="ARBA00023239"/>
    </source>
</evidence>
<dbReference type="EMBL" id="BLTE01000003">
    <property type="protein sequence ID" value="GFK93278.1"/>
    <property type="molecule type" value="Genomic_DNA"/>
</dbReference>
<proteinExistence type="predicted"/>
<accession>A0A6V8LSI9</accession>
<dbReference type="InterPro" id="IPR056179">
    <property type="entry name" value="DHQS_C"/>
</dbReference>
<keyword evidence="3" id="KW-0520">NAD</keyword>
<dbReference type="SUPFAM" id="SSF56796">
    <property type="entry name" value="Dehydroquinate synthase-like"/>
    <property type="match status" value="1"/>
</dbReference>
<evidence type="ECO:0000256" key="1">
    <source>
        <dbReference type="ARBA" id="ARBA00001911"/>
    </source>
</evidence>
<comment type="cofactor">
    <cofactor evidence="1">
        <name>NAD(+)</name>
        <dbReference type="ChEBI" id="CHEBI:57540"/>
    </cofactor>
</comment>
<evidence type="ECO:0000256" key="2">
    <source>
        <dbReference type="ARBA" id="ARBA00022605"/>
    </source>
</evidence>
<feature type="domain" description="3-dehydroquinate synthase N-terminal" evidence="6">
    <location>
        <begin position="82"/>
        <end position="193"/>
    </location>
</feature>
<dbReference type="Gene3D" id="3.40.50.1970">
    <property type="match status" value="1"/>
</dbReference>
<dbReference type="RefSeq" id="WP_173082139.1">
    <property type="nucleotide sequence ID" value="NZ_BLTE01000003.1"/>
</dbReference>
<dbReference type="GO" id="GO:0009073">
    <property type="term" value="P:aromatic amino acid family biosynthetic process"/>
    <property type="evidence" value="ECO:0007669"/>
    <property type="project" value="UniProtKB-KW"/>
</dbReference>
<evidence type="ECO:0000313" key="8">
    <source>
        <dbReference type="EMBL" id="GFK93278.1"/>
    </source>
</evidence>
<keyword evidence="5 8" id="KW-0456">Lyase</keyword>